<feature type="transmembrane region" description="Helical" evidence="2">
    <location>
        <begin position="391"/>
        <end position="409"/>
    </location>
</feature>
<keyword evidence="2" id="KW-0812">Transmembrane</keyword>
<feature type="transmembrane region" description="Helical" evidence="2">
    <location>
        <begin position="421"/>
        <end position="439"/>
    </location>
</feature>
<dbReference type="EMBL" id="CM000644">
    <property type="protein sequence ID" value="EED90809.1"/>
    <property type="molecule type" value="Genomic_DNA"/>
</dbReference>
<dbReference type="InParanoid" id="B8C6I0"/>
<keyword evidence="2" id="KW-1133">Transmembrane helix</keyword>
<feature type="region of interest" description="Disordered" evidence="1">
    <location>
        <begin position="1"/>
        <end position="30"/>
    </location>
</feature>
<accession>B8C6I0</accession>
<sequence length="787" mass="88408">MSSLRSGLGSEQTTNDDNNRNLQTIPPSISHSFSTGASTYTIQESRPYKGFSTKFCALFMTSGGSALPTPLPCNNNEEEEEEQYHYQHELQTSHLRTDLCSIPLFGVLQSDHTRYLFTHTRPPSFRKRMCLHILTPLIIFLLAGWMSGHVHNNYMNNVICTSLIWFIFIWIVVGCIRGRKKRIMVREELLWRLMRREEKMQKRRNERVVTKGKKRLHDMVESATSVSLSVDSAAEEEEYEYYSEDEEEYHRNASSLGLLQLGQSSSGDLCAELWMPFTTPCLTCIPCGNSSYGCHFQSCGICAIAQEAREANLTLPRHLRMVDYITMEPFLLYYPRVLELRVGRSSSLLEHCGALSDLSKLLLHSLGVVLVIMLVLSLWDAIGYWELADVAVLAATFLQSFGVMYIVHWGWHRYDLSVDSVIKYFACGFALCSGMAFGLELLMSGGFRLVLVSVVWLLGVQEVNDNGYGGGMREKTNEWSHTLYNRLLELSGDSDEFGSGRSLSEDQDVLHGFFYRHPVAKIVYIIVTSYVFAGLIEEVCKYFGFVMVDVPDFCSERELTKAKATMPLQLLRDRAEDEEEDSQSDQEGRKKNAMTNIQTSASVEMPLSQFDPAMQRRSLASLRAGVTVAMIAVALGFACCENLLHIFIYNRSSLSSEIRVLFIKSVFPIHPIAAAIQSVQVCRRDIEKDSSVGLGRIVLPSIIVHGTYDCALLLISNNWQRSNKENYFTSGGDGTTGVAVTSFIVSCAIVLTGIMYYFVRSRAQYMRLKTQAAGTTTSGSMGEGLLA</sequence>
<gene>
    <name evidence="3" type="ORF">THAPSDRAFT_23689</name>
</gene>
<keyword evidence="2" id="KW-0472">Membrane</keyword>
<dbReference type="Proteomes" id="UP000001449">
    <property type="component" value="Chromosome 8"/>
</dbReference>
<organism evidence="3 4">
    <name type="scientific">Thalassiosira pseudonana</name>
    <name type="common">Marine diatom</name>
    <name type="synonym">Cyclotella nana</name>
    <dbReference type="NCBI Taxonomy" id="35128"/>
    <lineage>
        <taxon>Eukaryota</taxon>
        <taxon>Sar</taxon>
        <taxon>Stramenopiles</taxon>
        <taxon>Ochrophyta</taxon>
        <taxon>Bacillariophyta</taxon>
        <taxon>Coscinodiscophyceae</taxon>
        <taxon>Thalassiosirophycidae</taxon>
        <taxon>Thalassiosirales</taxon>
        <taxon>Thalassiosiraceae</taxon>
        <taxon>Thalassiosira</taxon>
    </lineage>
</organism>
<feature type="region of interest" description="Disordered" evidence="1">
    <location>
        <begin position="570"/>
        <end position="594"/>
    </location>
</feature>
<name>B8C6I0_THAPS</name>
<reference evidence="3 4" key="1">
    <citation type="journal article" date="2004" name="Science">
        <title>The genome of the diatom Thalassiosira pseudonana: ecology, evolution, and metabolism.</title>
        <authorList>
            <person name="Armbrust E.V."/>
            <person name="Berges J.A."/>
            <person name="Bowler C."/>
            <person name="Green B.R."/>
            <person name="Martinez D."/>
            <person name="Putnam N.H."/>
            <person name="Zhou S."/>
            <person name="Allen A.E."/>
            <person name="Apt K.E."/>
            <person name="Bechner M."/>
            <person name="Brzezinski M.A."/>
            <person name="Chaal B.K."/>
            <person name="Chiovitti A."/>
            <person name="Davis A.K."/>
            <person name="Demarest M.S."/>
            <person name="Detter J.C."/>
            <person name="Glavina T."/>
            <person name="Goodstein D."/>
            <person name="Hadi M.Z."/>
            <person name="Hellsten U."/>
            <person name="Hildebrand M."/>
            <person name="Jenkins B.D."/>
            <person name="Jurka J."/>
            <person name="Kapitonov V.V."/>
            <person name="Kroger N."/>
            <person name="Lau W.W."/>
            <person name="Lane T.W."/>
            <person name="Larimer F.W."/>
            <person name="Lippmeier J.C."/>
            <person name="Lucas S."/>
            <person name="Medina M."/>
            <person name="Montsant A."/>
            <person name="Obornik M."/>
            <person name="Parker M.S."/>
            <person name="Palenik B."/>
            <person name="Pazour G.J."/>
            <person name="Richardson P.M."/>
            <person name="Rynearson T.A."/>
            <person name="Saito M.A."/>
            <person name="Schwartz D.C."/>
            <person name="Thamatrakoln K."/>
            <person name="Valentin K."/>
            <person name="Vardi A."/>
            <person name="Wilkerson F.P."/>
            <person name="Rokhsar D.S."/>
        </authorList>
    </citation>
    <scope>NUCLEOTIDE SEQUENCE [LARGE SCALE GENOMIC DNA]</scope>
    <source>
        <strain evidence="3 4">CCMP1335</strain>
    </source>
</reference>
<feature type="transmembrane region" description="Helical" evidence="2">
    <location>
        <begin position="624"/>
        <end position="649"/>
    </location>
</feature>
<evidence type="ECO:0000256" key="2">
    <source>
        <dbReference type="SAM" id="Phobius"/>
    </source>
</evidence>
<dbReference type="GeneID" id="7443466"/>
<feature type="transmembrane region" description="Helical" evidence="2">
    <location>
        <begin position="736"/>
        <end position="759"/>
    </location>
</feature>
<protein>
    <recommendedName>
        <fullName evidence="5">Transmembrane protein</fullName>
    </recommendedName>
</protein>
<dbReference type="OMA" id="ICAIAQE"/>
<dbReference type="eggNOG" id="ENOG502SIP8">
    <property type="taxonomic scope" value="Eukaryota"/>
</dbReference>
<reference evidence="3 4" key="2">
    <citation type="journal article" date="2008" name="Nature">
        <title>The Phaeodactylum genome reveals the evolutionary history of diatom genomes.</title>
        <authorList>
            <person name="Bowler C."/>
            <person name="Allen A.E."/>
            <person name="Badger J.H."/>
            <person name="Grimwood J."/>
            <person name="Jabbari K."/>
            <person name="Kuo A."/>
            <person name="Maheswari U."/>
            <person name="Martens C."/>
            <person name="Maumus F."/>
            <person name="Otillar R.P."/>
            <person name="Rayko E."/>
            <person name="Salamov A."/>
            <person name="Vandepoele K."/>
            <person name="Beszteri B."/>
            <person name="Gruber A."/>
            <person name="Heijde M."/>
            <person name="Katinka M."/>
            <person name="Mock T."/>
            <person name="Valentin K."/>
            <person name="Verret F."/>
            <person name="Berges J.A."/>
            <person name="Brownlee C."/>
            <person name="Cadoret J.P."/>
            <person name="Chiovitti A."/>
            <person name="Choi C.J."/>
            <person name="Coesel S."/>
            <person name="De Martino A."/>
            <person name="Detter J.C."/>
            <person name="Durkin C."/>
            <person name="Falciatore A."/>
            <person name="Fournet J."/>
            <person name="Haruta M."/>
            <person name="Huysman M.J."/>
            <person name="Jenkins B.D."/>
            <person name="Jiroutova K."/>
            <person name="Jorgensen R.E."/>
            <person name="Joubert Y."/>
            <person name="Kaplan A."/>
            <person name="Kroger N."/>
            <person name="Kroth P.G."/>
            <person name="La Roche J."/>
            <person name="Lindquist E."/>
            <person name="Lommer M."/>
            <person name="Martin-Jezequel V."/>
            <person name="Lopez P.J."/>
            <person name="Lucas S."/>
            <person name="Mangogna M."/>
            <person name="McGinnis K."/>
            <person name="Medlin L.K."/>
            <person name="Montsant A."/>
            <person name="Oudot-Le Secq M.P."/>
            <person name="Napoli C."/>
            <person name="Obornik M."/>
            <person name="Parker M.S."/>
            <person name="Petit J.L."/>
            <person name="Porcel B.M."/>
            <person name="Poulsen N."/>
            <person name="Robison M."/>
            <person name="Rychlewski L."/>
            <person name="Rynearson T.A."/>
            <person name="Schmutz J."/>
            <person name="Shapiro H."/>
            <person name="Siaut M."/>
            <person name="Stanley M."/>
            <person name="Sussman M.R."/>
            <person name="Taylor A.R."/>
            <person name="Vardi A."/>
            <person name="von Dassow P."/>
            <person name="Vyverman W."/>
            <person name="Willis A."/>
            <person name="Wyrwicz L.S."/>
            <person name="Rokhsar D.S."/>
            <person name="Weissenbach J."/>
            <person name="Armbrust E.V."/>
            <person name="Green B.R."/>
            <person name="Van de Peer Y."/>
            <person name="Grigoriev I.V."/>
        </authorList>
    </citation>
    <scope>NUCLEOTIDE SEQUENCE [LARGE SCALE GENOMIC DNA]</scope>
    <source>
        <strain evidence="3 4">CCMP1335</strain>
    </source>
</reference>
<dbReference type="KEGG" id="tps:THAPSDRAFT_23689"/>
<dbReference type="RefSeq" id="XP_002291958.1">
    <property type="nucleotide sequence ID" value="XM_002291922.1"/>
</dbReference>
<feature type="transmembrane region" description="Helical" evidence="2">
    <location>
        <begin position="129"/>
        <end position="148"/>
    </location>
</feature>
<dbReference type="PaxDb" id="35128-Thaps23689"/>
<evidence type="ECO:0000313" key="3">
    <source>
        <dbReference type="EMBL" id="EED90809.1"/>
    </source>
</evidence>
<evidence type="ECO:0000313" key="4">
    <source>
        <dbReference type="Proteomes" id="UP000001449"/>
    </source>
</evidence>
<dbReference type="GO" id="GO:0008233">
    <property type="term" value="F:peptidase activity"/>
    <property type="evidence" value="ECO:0007669"/>
    <property type="project" value="InterPro"/>
</dbReference>
<dbReference type="InterPro" id="IPR026898">
    <property type="entry name" value="PrsW"/>
</dbReference>
<dbReference type="AlphaFoldDB" id="B8C6I0"/>
<keyword evidence="4" id="KW-1185">Reference proteome</keyword>
<proteinExistence type="predicted"/>
<feature type="transmembrane region" description="Helical" evidence="2">
    <location>
        <begin position="361"/>
        <end position="379"/>
    </location>
</feature>
<dbReference type="HOGENOM" id="CLU_356642_0_0_1"/>
<evidence type="ECO:0000256" key="1">
    <source>
        <dbReference type="SAM" id="MobiDB-lite"/>
    </source>
</evidence>
<evidence type="ECO:0008006" key="5">
    <source>
        <dbReference type="Google" id="ProtNLM"/>
    </source>
</evidence>
<dbReference type="Pfam" id="PF13367">
    <property type="entry name" value="PrsW-protease"/>
    <property type="match status" value="1"/>
</dbReference>
<feature type="transmembrane region" description="Helical" evidence="2">
    <location>
        <begin position="154"/>
        <end position="176"/>
    </location>
</feature>